<gene>
    <name evidence="6" type="ORF">EBN88_01665</name>
</gene>
<dbReference type="Gene3D" id="2.60.40.420">
    <property type="entry name" value="Cupredoxins - blue copper proteins"/>
    <property type="match status" value="1"/>
</dbReference>
<comment type="caution">
    <text evidence="6">The sequence shown here is derived from an EMBL/GenBank/DDBJ whole genome shotgun (WGS) entry which is preliminary data.</text>
</comment>
<reference evidence="6 7" key="1">
    <citation type="submission" date="2018-10" db="EMBL/GenBank/DDBJ databases">
        <title>Isolation, diversity and antifungal activity of actinobacteria from wheat.</title>
        <authorList>
            <person name="Han C."/>
        </authorList>
    </citation>
    <scope>NUCLEOTIDE SEQUENCE [LARGE SCALE GENOMIC DNA]</scope>
    <source>
        <strain evidence="6 7">NEAU-YY642</strain>
    </source>
</reference>
<keyword evidence="4" id="KW-0186">Copper</keyword>
<evidence type="ECO:0000256" key="3">
    <source>
        <dbReference type="ARBA" id="ARBA00022982"/>
    </source>
</evidence>
<evidence type="ECO:0000256" key="2">
    <source>
        <dbReference type="ARBA" id="ARBA00022723"/>
    </source>
</evidence>
<dbReference type="GO" id="GO:0005507">
    <property type="term" value="F:copper ion binding"/>
    <property type="evidence" value="ECO:0007669"/>
    <property type="project" value="InterPro"/>
</dbReference>
<dbReference type="InterPro" id="IPR008972">
    <property type="entry name" value="Cupredoxin"/>
</dbReference>
<dbReference type="Pfam" id="PF00127">
    <property type="entry name" value="Copper-bind"/>
    <property type="match status" value="1"/>
</dbReference>
<organism evidence="6 7">
    <name type="scientific">Streptomyces triticirhizae</name>
    <dbReference type="NCBI Taxonomy" id="2483353"/>
    <lineage>
        <taxon>Bacteria</taxon>
        <taxon>Bacillati</taxon>
        <taxon>Actinomycetota</taxon>
        <taxon>Actinomycetes</taxon>
        <taxon>Kitasatosporales</taxon>
        <taxon>Streptomycetaceae</taxon>
        <taxon>Streptomyces</taxon>
    </lineage>
</organism>
<dbReference type="InterPro" id="IPR058094">
    <property type="entry name" value="Ig-like_OmpL47-like"/>
</dbReference>
<dbReference type="Proteomes" id="UP000278673">
    <property type="component" value="Unassembled WGS sequence"/>
</dbReference>
<name>A0A3M2M8V2_9ACTN</name>
<keyword evidence="3" id="KW-0249">Electron transport</keyword>
<dbReference type="SUPFAM" id="SSF49503">
    <property type="entry name" value="Cupredoxins"/>
    <property type="match status" value="1"/>
</dbReference>
<keyword evidence="1" id="KW-0813">Transport</keyword>
<dbReference type="RefSeq" id="WP_122181971.1">
    <property type="nucleotide sequence ID" value="NZ_RFFJ01000004.1"/>
</dbReference>
<evidence type="ECO:0000256" key="1">
    <source>
        <dbReference type="ARBA" id="ARBA00022448"/>
    </source>
</evidence>
<keyword evidence="7" id="KW-1185">Reference proteome</keyword>
<protein>
    <submittedName>
        <fullName evidence="6">Copper-binding protein</fullName>
    </submittedName>
</protein>
<evidence type="ECO:0000256" key="4">
    <source>
        <dbReference type="ARBA" id="ARBA00023008"/>
    </source>
</evidence>
<dbReference type="InterPro" id="IPR000923">
    <property type="entry name" value="BlueCu_1"/>
</dbReference>
<dbReference type="GO" id="GO:0005975">
    <property type="term" value="P:carbohydrate metabolic process"/>
    <property type="evidence" value="ECO:0007669"/>
    <property type="project" value="UniProtKB-ARBA"/>
</dbReference>
<dbReference type="PROSITE" id="PS00196">
    <property type="entry name" value="COPPER_BLUE"/>
    <property type="match status" value="1"/>
</dbReference>
<proteinExistence type="predicted"/>
<dbReference type="NCBIfam" id="NF047446">
    <property type="entry name" value="barrel_OmpL47"/>
    <property type="match status" value="2"/>
</dbReference>
<feature type="domain" description="Blue (type 1) copper" evidence="5">
    <location>
        <begin position="83"/>
        <end position="173"/>
    </location>
</feature>
<dbReference type="Gene3D" id="2.60.40.10">
    <property type="entry name" value="Immunoglobulins"/>
    <property type="match status" value="2"/>
</dbReference>
<sequence>MTDTGTDGELTIPAPRGHRALARGWRPLATLLTLSLAGLGLVALPSAQAQQTGQATAVDAADAEPEAADQVLTWTADDDLDSYETAPVEAVAGPATLVFENSEATGNTTGMAHTLTFDVSNSQYNNDVRVNILANPNDANDGRHEVEVELTPGTYRYFCTIPGHLAMQGTLVVTEDGGGEPGDDTTPPEVSAEVTGEQDADGAYVGGATVELTATDDDSGVDSIEYAVGATAFQPYEEPIVLDEPGTHELTYRATDVAGNVSESQTATIEVVEGEPGGGDDDTTPPQVASDVTIEVAPATDPEGTLTGMATVELTATDEESEVAGIEYALDGAEEFTAYTEPFMVHELGETTVTYRATDAAGNVSDDARVTFTVVEAEAPAHH</sequence>
<dbReference type="EMBL" id="RFFJ01000004">
    <property type="protein sequence ID" value="RMI46017.1"/>
    <property type="molecule type" value="Genomic_DNA"/>
</dbReference>
<evidence type="ECO:0000313" key="6">
    <source>
        <dbReference type="EMBL" id="RMI46017.1"/>
    </source>
</evidence>
<dbReference type="InterPro" id="IPR013783">
    <property type="entry name" value="Ig-like_fold"/>
</dbReference>
<evidence type="ECO:0000259" key="5">
    <source>
        <dbReference type="Pfam" id="PF00127"/>
    </source>
</evidence>
<accession>A0A3M2M8V2</accession>
<evidence type="ECO:0000313" key="7">
    <source>
        <dbReference type="Proteomes" id="UP000278673"/>
    </source>
</evidence>
<dbReference type="InterPro" id="IPR028871">
    <property type="entry name" value="BlueCu_1_BS"/>
</dbReference>
<keyword evidence="2" id="KW-0479">Metal-binding</keyword>
<dbReference type="GO" id="GO:0009055">
    <property type="term" value="F:electron transfer activity"/>
    <property type="evidence" value="ECO:0007669"/>
    <property type="project" value="InterPro"/>
</dbReference>
<dbReference type="AlphaFoldDB" id="A0A3M2M8V2"/>